<dbReference type="Pfam" id="PF03706">
    <property type="entry name" value="LPG_synthase_TM"/>
    <property type="match status" value="1"/>
</dbReference>
<proteinExistence type="predicted"/>
<dbReference type="InterPro" id="IPR022791">
    <property type="entry name" value="L-PG_synthase/AglD"/>
</dbReference>
<feature type="transmembrane region" description="Helical" evidence="6">
    <location>
        <begin position="78"/>
        <end position="97"/>
    </location>
</feature>
<evidence type="ECO:0000256" key="3">
    <source>
        <dbReference type="ARBA" id="ARBA00022692"/>
    </source>
</evidence>
<dbReference type="PANTHER" id="PTHR40277:SF1">
    <property type="entry name" value="BLL5419 PROTEIN"/>
    <property type="match status" value="1"/>
</dbReference>
<feature type="transmembrane region" description="Helical" evidence="6">
    <location>
        <begin position="256"/>
        <end position="280"/>
    </location>
</feature>
<dbReference type="AlphaFoldDB" id="A0A939PF61"/>
<feature type="transmembrane region" description="Helical" evidence="6">
    <location>
        <begin position="180"/>
        <end position="203"/>
    </location>
</feature>
<feature type="transmembrane region" description="Helical" evidence="6">
    <location>
        <begin position="137"/>
        <end position="160"/>
    </location>
</feature>
<feature type="transmembrane region" description="Helical" evidence="6">
    <location>
        <begin position="37"/>
        <end position="57"/>
    </location>
</feature>
<feature type="transmembrane region" description="Helical" evidence="6">
    <location>
        <begin position="215"/>
        <end position="236"/>
    </location>
</feature>
<comment type="subcellular location">
    <subcellularLocation>
        <location evidence="1">Cell membrane</location>
        <topology evidence="1">Multi-pass membrane protein</topology>
    </subcellularLocation>
</comment>
<evidence type="ECO:0000256" key="4">
    <source>
        <dbReference type="ARBA" id="ARBA00022989"/>
    </source>
</evidence>
<evidence type="ECO:0000256" key="6">
    <source>
        <dbReference type="SAM" id="Phobius"/>
    </source>
</evidence>
<evidence type="ECO:0000313" key="7">
    <source>
        <dbReference type="EMBL" id="MBO2451722.1"/>
    </source>
</evidence>
<sequence>MKALRLLAGAGILLVLAWRLGTGAFVDGLRVIDLPSIAAALGVGLFTTVMSAMRWCLVARRLGDPLPLRTAISDYYRALFLNAVLPAGVLGDVHRAVTRGVRAVVLERMAGQVVLIVVGLAVLFTRPALLSAVAHDLMVVLVAVSALLAAVVLALAASRWRRALTVFTADVRKGLLARNTWPGVLVFSAAALAGHIGLFVVAARQAGATAPVATLAPLLLLALLVMALPVNVGGWGPREAVTALAFGTAGLGAHQGLTAAVVYGILAMVASLPGVAFLFVRRTLPASAGSDASAASAVQEREVVTERLDEAGEKVPALVGRG</sequence>
<evidence type="ECO:0000256" key="2">
    <source>
        <dbReference type="ARBA" id="ARBA00022475"/>
    </source>
</evidence>
<keyword evidence="4 6" id="KW-1133">Transmembrane helix</keyword>
<evidence type="ECO:0000256" key="5">
    <source>
        <dbReference type="ARBA" id="ARBA00023136"/>
    </source>
</evidence>
<dbReference type="RefSeq" id="WP_208259630.1">
    <property type="nucleotide sequence ID" value="NZ_JAGEOJ010000014.1"/>
</dbReference>
<comment type="caution">
    <text evidence="7">The sequence shown here is derived from an EMBL/GenBank/DDBJ whole genome shotgun (WGS) entry which is preliminary data.</text>
</comment>
<evidence type="ECO:0000313" key="8">
    <source>
        <dbReference type="Proteomes" id="UP000669179"/>
    </source>
</evidence>
<keyword evidence="8" id="KW-1185">Reference proteome</keyword>
<keyword evidence="3 6" id="KW-0812">Transmembrane</keyword>
<evidence type="ECO:0000256" key="1">
    <source>
        <dbReference type="ARBA" id="ARBA00004651"/>
    </source>
</evidence>
<protein>
    <submittedName>
        <fullName evidence="7">Flippase-like domain-containing protein</fullName>
    </submittedName>
</protein>
<dbReference type="PANTHER" id="PTHR40277">
    <property type="entry name" value="BLL5419 PROTEIN"/>
    <property type="match status" value="1"/>
</dbReference>
<gene>
    <name evidence="7" type="ORF">J4573_31855</name>
</gene>
<organism evidence="7 8">
    <name type="scientific">Actinomadura barringtoniae</name>
    <dbReference type="NCBI Taxonomy" id="1427535"/>
    <lineage>
        <taxon>Bacteria</taxon>
        <taxon>Bacillati</taxon>
        <taxon>Actinomycetota</taxon>
        <taxon>Actinomycetes</taxon>
        <taxon>Streptosporangiales</taxon>
        <taxon>Thermomonosporaceae</taxon>
        <taxon>Actinomadura</taxon>
    </lineage>
</organism>
<keyword evidence="5 6" id="KW-0472">Membrane</keyword>
<feature type="transmembrane region" description="Helical" evidence="6">
    <location>
        <begin position="109"/>
        <end position="125"/>
    </location>
</feature>
<reference evidence="7" key="1">
    <citation type="submission" date="2021-03" db="EMBL/GenBank/DDBJ databases">
        <authorList>
            <person name="Kanchanasin P."/>
            <person name="Saeng-In P."/>
            <person name="Phongsopitanun W."/>
            <person name="Yuki M."/>
            <person name="Kudo T."/>
            <person name="Ohkuma M."/>
            <person name="Tanasupawat S."/>
        </authorList>
    </citation>
    <scope>NUCLEOTIDE SEQUENCE</scope>
    <source>
        <strain evidence="7">GKU 128</strain>
    </source>
</reference>
<dbReference type="EMBL" id="JAGEOJ010000014">
    <property type="protein sequence ID" value="MBO2451722.1"/>
    <property type="molecule type" value="Genomic_DNA"/>
</dbReference>
<dbReference type="GO" id="GO:0005886">
    <property type="term" value="C:plasma membrane"/>
    <property type="evidence" value="ECO:0007669"/>
    <property type="project" value="UniProtKB-SubCell"/>
</dbReference>
<name>A0A939PF61_9ACTN</name>
<accession>A0A939PF61</accession>
<keyword evidence="2" id="KW-1003">Cell membrane</keyword>
<dbReference type="Proteomes" id="UP000669179">
    <property type="component" value="Unassembled WGS sequence"/>
</dbReference>